<reference evidence="2 3" key="1">
    <citation type="submission" date="2018-08" db="EMBL/GenBank/DDBJ databases">
        <title>The first complete genome of Treponema rectale (CHPAT), a commensal spirochete of the bovine rectum.</title>
        <authorList>
            <person name="Staton G.J."/>
            <person name="Clegg S.R."/>
            <person name="Carter S.D."/>
            <person name="Radford A.D."/>
            <person name="Darby A."/>
            <person name="Hall N."/>
            <person name="Birtles R.J."/>
            <person name="Evans N.J."/>
        </authorList>
    </citation>
    <scope>NUCLEOTIDE SEQUENCE [LARGE SCALE GENOMIC DNA]</scope>
    <source>
        <strain evidence="2 3">CHPA</strain>
    </source>
</reference>
<organism evidence="2 3">
    <name type="scientific">Treponema rectale</name>
    <dbReference type="NCBI Taxonomy" id="744512"/>
    <lineage>
        <taxon>Bacteria</taxon>
        <taxon>Pseudomonadati</taxon>
        <taxon>Spirochaetota</taxon>
        <taxon>Spirochaetia</taxon>
        <taxon>Spirochaetales</taxon>
        <taxon>Treponemataceae</taxon>
        <taxon>Treponema</taxon>
    </lineage>
</organism>
<keyword evidence="1" id="KW-1133">Transmembrane helix</keyword>
<evidence type="ECO:0008006" key="4">
    <source>
        <dbReference type="Google" id="ProtNLM"/>
    </source>
</evidence>
<dbReference type="InterPro" id="IPR026906">
    <property type="entry name" value="LRR_5"/>
</dbReference>
<accession>A0A7M1XKT4</accession>
<sequence>MSKLKFIKRVKYRKLLHDEVPLSFYDVYQDEERRYALLTFYNSTLYTIKSFQIKITFFTANKDRLNSLVFGFEPKDFFSHKDYAVKEPLLMPLEAEGFNYEILDVEIPTKDQNKKERLRIDLLPEGFDSRSFVTGKDVRFGNHKKGWLFLFASLMVAATGTIPYVITNNSARQYYFGGDSYLESFEFEGGTYLLKEDSTCVLEKINSHDGKFALPETVYHKGVDVPVTDFNIDAFEQCYLNKLEIYAKLPTLSSIKNCFISELSFFNDNEMVIPPNCFNNCIINNVSSHEDTIITVEKNAFTDCYGLKTLRGTFTNINSSAFADCFSLQSLSIRGQNIDSGAFSGCRNINSARLHYSYIAPDAFEAGVSYSTYSSTTLDLADALTC</sequence>
<proteinExistence type="predicted"/>
<keyword evidence="1" id="KW-0812">Transmembrane</keyword>
<evidence type="ECO:0000256" key="1">
    <source>
        <dbReference type="SAM" id="Phobius"/>
    </source>
</evidence>
<keyword evidence="1" id="KW-0472">Membrane</keyword>
<dbReference type="PANTHER" id="PTHR45661:SF3">
    <property type="entry name" value="IG-LIKE DOMAIN-CONTAINING PROTEIN"/>
    <property type="match status" value="1"/>
</dbReference>
<dbReference type="PANTHER" id="PTHR45661">
    <property type="entry name" value="SURFACE ANTIGEN"/>
    <property type="match status" value="1"/>
</dbReference>
<dbReference type="InterPro" id="IPR053139">
    <property type="entry name" value="Surface_bspA-like"/>
</dbReference>
<evidence type="ECO:0000313" key="3">
    <source>
        <dbReference type="Proteomes" id="UP000593591"/>
    </source>
</evidence>
<dbReference type="EMBL" id="CP031517">
    <property type="protein sequence ID" value="QOS39411.1"/>
    <property type="molecule type" value="Genomic_DNA"/>
</dbReference>
<dbReference type="InterPro" id="IPR032675">
    <property type="entry name" value="LRR_dom_sf"/>
</dbReference>
<dbReference type="SUPFAM" id="SSF52058">
    <property type="entry name" value="L domain-like"/>
    <property type="match status" value="1"/>
</dbReference>
<dbReference type="Proteomes" id="UP000593591">
    <property type="component" value="Chromosome"/>
</dbReference>
<evidence type="ECO:0000313" key="2">
    <source>
        <dbReference type="EMBL" id="QOS39411.1"/>
    </source>
</evidence>
<name>A0A7M1XKT4_9SPIR</name>
<dbReference type="AlphaFoldDB" id="A0A7M1XKT4"/>
<dbReference type="Gene3D" id="3.80.10.10">
    <property type="entry name" value="Ribonuclease Inhibitor"/>
    <property type="match status" value="1"/>
</dbReference>
<protein>
    <recommendedName>
        <fullName evidence="4">Leucine rich repeat-containing protein</fullName>
    </recommendedName>
</protein>
<gene>
    <name evidence="2" type="ORF">DYE49_02640</name>
</gene>
<dbReference type="Pfam" id="PF13306">
    <property type="entry name" value="LRR_5"/>
    <property type="match status" value="1"/>
</dbReference>
<feature type="transmembrane region" description="Helical" evidence="1">
    <location>
        <begin position="146"/>
        <end position="166"/>
    </location>
</feature>
<dbReference type="KEGG" id="trc:DYE49_02640"/>